<organism evidence="1">
    <name type="scientific">hydrothermal vent metagenome</name>
    <dbReference type="NCBI Taxonomy" id="652676"/>
    <lineage>
        <taxon>unclassified sequences</taxon>
        <taxon>metagenomes</taxon>
        <taxon>ecological metagenomes</taxon>
    </lineage>
</organism>
<evidence type="ECO:0000313" key="1">
    <source>
        <dbReference type="EMBL" id="VAW94042.1"/>
    </source>
</evidence>
<dbReference type="InterPro" id="IPR009659">
    <property type="entry name" value="DUF1249"/>
</dbReference>
<name>A0A3B1A2T4_9ZZZZ</name>
<protein>
    <recommendedName>
        <fullName evidence="2">DUF1249 domain-containing protein</fullName>
    </recommendedName>
</protein>
<gene>
    <name evidence="1" type="ORF">MNBD_GAMMA22-2118</name>
</gene>
<accession>A0A3B1A2T4</accession>
<dbReference type="PANTHER" id="PTHR38774:SF1">
    <property type="entry name" value="CYTOPLASMIC PROTEIN"/>
    <property type="match status" value="1"/>
</dbReference>
<reference evidence="1" key="1">
    <citation type="submission" date="2018-06" db="EMBL/GenBank/DDBJ databases">
        <authorList>
            <person name="Zhirakovskaya E."/>
        </authorList>
    </citation>
    <scope>NUCLEOTIDE SEQUENCE</scope>
</reference>
<dbReference type="AlphaFoldDB" id="A0A3B1A2T4"/>
<sequence>MSHTIAELRELNPMWVYEHNYITLLELFPFLKSDQRDEIFYINEQAELRIKIVERCKFTNIIQIDLNYLSESNNHQFLADVRFMCRVYYDATLVEVISYQDLARILPEYTFPNKQMCQPDEKQQANLLFYDWLASIIAGRYRAKDKYDCSNA</sequence>
<dbReference type="PANTHER" id="PTHR38774">
    <property type="entry name" value="CYTOPLASMIC PROTEIN-RELATED"/>
    <property type="match status" value="1"/>
</dbReference>
<dbReference type="Pfam" id="PF06853">
    <property type="entry name" value="DUF1249"/>
    <property type="match status" value="1"/>
</dbReference>
<proteinExistence type="predicted"/>
<evidence type="ECO:0008006" key="2">
    <source>
        <dbReference type="Google" id="ProtNLM"/>
    </source>
</evidence>
<dbReference type="EMBL" id="UOFS01000014">
    <property type="protein sequence ID" value="VAW94042.1"/>
    <property type="molecule type" value="Genomic_DNA"/>
</dbReference>